<accession>A0AAJ0H9E8</accession>
<comment type="caution">
    <text evidence="1">The sequence shown here is derived from an EMBL/GenBank/DDBJ whole genome shotgun (WGS) entry which is preliminary data.</text>
</comment>
<evidence type="ECO:0000313" key="2">
    <source>
        <dbReference type="Proteomes" id="UP001275084"/>
    </source>
</evidence>
<dbReference type="EMBL" id="JAUIQD010000007">
    <property type="protein sequence ID" value="KAK3344231.1"/>
    <property type="molecule type" value="Genomic_DNA"/>
</dbReference>
<dbReference type="Proteomes" id="UP001275084">
    <property type="component" value="Unassembled WGS sequence"/>
</dbReference>
<keyword evidence="2" id="KW-1185">Reference proteome</keyword>
<dbReference type="AlphaFoldDB" id="A0AAJ0H9E8"/>
<evidence type="ECO:0000313" key="1">
    <source>
        <dbReference type="EMBL" id="KAK3344231.1"/>
    </source>
</evidence>
<gene>
    <name evidence="1" type="ORF">B0T25DRAFT_321505</name>
</gene>
<reference evidence="1" key="2">
    <citation type="submission" date="2023-06" db="EMBL/GenBank/DDBJ databases">
        <authorList>
            <consortium name="Lawrence Berkeley National Laboratory"/>
            <person name="Haridas S."/>
            <person name="Hensen N."/>
            <person name="Bonometti L."/>
            <person name="Westerberg I."/>
            <person name="Brannstrom I.O."/>
            <person name="Guillou S."/>
            <person name="Cros-Aarteil S."/>
            <person name="Calhoun S."/>
            <person name="Kuo A."/>
            <person name="Mondo S."/>
            <person name="Pangilinan J."/>
            <person name="Riley R."/>
            <person name="Labutti K."/>
            <person name="Andreopoulos B."/>
            <person name="Lipzen A."/>
            <person name="Chen C."/>
            <person name="Yanf M."/>
            <person name="Daum C."/>
            <person name="Ng V."/>
            <person name="Clum A."/>
            <person name="Steindorff A."/>
            <person name="Ohm R."/>
            <person name="Martin F."/>
            <person name="Silar P."/>
            <person name="Natvig D."/>
            <person name="Lalanne C."/>
            <person name="Gautier V."/>
            <person name="Ament-Velasquez S.L."/>
            <person name="Kruys A."/>
            <person name="Hutchinson M.I."/>
            <person name="Powell A.J."/>
            <person name="Barry K."/>
            <person name="Miller A.N."/>
            <person name="Grigoriev I.V."/>
            <person name="Debuchy R."/>
            <person name="Gladieux P."/>
            <person name="Thoren M.H."/>
            <person name="Johannesson H."/>
        </authorList>
    </citation>
    <scope>NUCLEOTIDE SEQUENCE</scope>
    <source>
        <strain evidence="1">CBS 955.72</strain>
    </source>
</reference>
<protein>
    <submittedName>
        <fullName evidence="1">Uncharacterized protein</fullName>
    </submittedName>
</protein>
<sequence length="172" mass="19945">MRANDGSGVKRNDYTFLEFKYIHAVMREYRAGRDYSKPLQLPCFKEAQDNNEKELHRGISTGYIKIIAGAYSDAFLFMTQKVFLVSAAAKGWVCSIRNTYELGYFVTHTSRICEHRHWDTEYKFLLPDMKELANKAGYYHLRGYAKTSVFLCSLSAGLPERDVKTLERCARR</sequence>
<proteinExistence type="predicted"/>
<organism evidence="1 2">
    <name type="scientific">Lasiosphaeria hispida</name>
    <dbReference type="NCBI Taxonomy" id="260671"/>
    <lineage>
        <taxon>Eukaryota</taxon>
        <taxon>Fungi</taxon>
        <taxon>Dikarya</taxon>
        <taxon>Ascomycota</taxon>
        <taxon>Pezizomycotina</taxon>
        <taxon>Sordariomycetes</taxon>
        <taxon>Sordariomycetidae</taxon>
        <taxon>Sordariales</taxon>
        <taxon>Lasiosphaeriaceae</taxon>
        <taxon>Lasiosphaeria</taxon>
    </lineage>
</organism>
<name>A0AAJ0H9E8_9PEZI</name>
<reference evidence="1" key="1">
    <citation type="journal article" date="2023" name="Mol. Phylogenet. Evol.">
        <title>Genome-scale phylogeny and comparative genomics of the fungal order Sordariales.</title>
        <authorList>
            <person name="Hensen N."/>
            <person name="Bonometti L."/>
            <person name="Westerberg I."/>
            <person name="Brannstrom I.O."/>
            <person name="Guillou S."/>
            <person name="Cros-Aarteil S."/>
            <person name="Calhoun S."/>
            <person name="Haridas S."/>
            <person name="Kuo A."/>
            <person name="Mondo S."/>
            <person name="Pangilinan J."/>
            <person name="Riley R."/>
            <person name="LaButti K."/>
            <person name="Andreopoulos B."/>
            <person name="Lipzen A."/>
            <person name="Chen C."/>
            <person name="Yan M."/>
            <person name="Daum C."/>
            <person name="Ng V."/>
            <person name="Clum A."/>
            <person name="Steindorff A."/>
            <person name="Ohm R.A."/>
            <person name="Martin F."/>
            <person name="Silar P."/>
            <person name="Natvig D.O."/>
            <person name="Lalanne C."/>
            <person name="Gautier V."/>
            <person name="Ament-Velasquez S.L."/>
            <person name="Kruys A."/>
            <person name="Hutchinson M.I."/>
            <person name="Powell A.J."/>
            <person name="Barry K."/>
            <person name="Miller A.N."/>
            <person name="Grigoriev I.V."/>
            <person name="Debuchy R."/>
            <person name="Gladieux P."/>
            <person name="Hiltunen Thoren M."/>
            <person name="Johannesson H."/>
        </authorList>
    </citation>
    <scope>NUCLEOTIDE SEQUENCE</scope>
    <source>
        <strain evidence="1">CBS 955.72</strain>
    </source>
</reference>